<keyword evidence="6" id="KW-1133">Transmembrane helix</keyword>
<name>A0ABS7MLI1_9ACTN</name>
<feature type="domain" description="Gram-positive cocci surface proteins LPxTG" evidence="8">
    <location>
        <begin position="626"/>
        <end position="659"/>
    </location>
</feature>
<evidence type="ECO:0000256" key="6">
    <source>
        <dbReference type="SAM" id="Phobius"/>
    </source>
</evidence>
<evidence type="ECO:0000256" key="1">
    <source>
        <dbReference type="ARBA" id="ARBA00022512"/>
    </source>
</evidence>
<evidence type="ECO:0000256" key="5">
    <source>
        <dbReference type="SAM" id="MobiDB-lite"/>
    </source>
</evidence>
<gene>
    <name evidence="9" type="ORF">K6V98_07685</name>
</gene>
<dbReference type="PROSITE" id="PS50847">
    <property type="entry name" value="GRAM_POS_ANCHORING"/>
    <property type="match status" value="1"/>
</dbReference>
<proteinExistence type="predicted"/>
<reference evidence="9 10" key="1">
    <citation type="submission" date="2021-08" db="EMBL/GenBank/DDBJ databases">
        <title>Collinsella faecalis sp. nov. isolated from swine faeces.</title>
        <authorList>
            <person name="Oh B.S."/>
            <person name="Lee J.H."/>
        </authorList>
    </citation>
    <scope>NUCLEOTIDE SEQUENCE [LARGE SCALE GENOMIC DNA]</scope>
    <source>
        <strain evidence="9 10">AGMB00827</strain>
    </source>
</reference>
<feature type="compositionally biased region" description="Basic and acidic residues" evidence="5">
    <location>
        <begin position="520"/>
        <end position="552"/>
    </location>
</feature>
<dbReference type="InterPro" id="IPR019931">
    <property type="entry name" value="LPXTG_anchor"/>
</dbReference>
<dbReference type="RefSeq" id="WP_222199941.1">
    <property type="nucleotide sequence ID" value="NZ_JAIMFO010000008.1"/>
</dbReference>
<keyword evidence="6" id="KW-0472">Membrane</keyword>
<feature type="region of interest" description="Disordered" evidence="5">
    <location>
        <begin position="520"/>
        <end position="626"/>
    </location>
</feature>
<evidence type="ECO:0000256" key="4">
    <source>
        <dbReference type="ARBA" id="ARBA00023088"/>
    </source>
</evidence>
<dbReference type="NCBIfam" id="TIGR01167">
    <property type="entry name" value="LPXTG_anchor"/>
    <property type="match status" value="1"/>
</dbReference>
<keyword evidence="10" id="KW-1185">Reference proteome</keyword>
<feature type="compositionally biased region" description="Low complexity" evidence="5">
    <location>
        <begin position="556"/>
        <end position="581"/>
    </location>
</feature>
<dbReference type="Proteomes" id="UP000700908">
    <property type="component" value="Unassembled WGS sequence"/>
</dbReference>
<evidence type="ECO:0000313" key="9">
    <source>
        <dbReference type="EMBL" id="MBY4798225.1"/>
    </source>
</evidence>
<keyword evidence="2" id="KW-0964">Secreted</keyword>
<evidence type="ECO:0000256" key="2">
    <source>
        <dbReference type="ARBA" id="ARBA00022525"/>
    </source>
</evidence>
<evidence type="ECO:0000313" key="10">
    <source>
        <dbReference type="Proteomes" id="UP000700908"/>
    </source>
</evidence>
<evidence type="ECO:0000259" key="8">
    <source>
        <dbReference type="PROSITE" id="PS50847"/>
    </source>
</evidence>
<organism evidence="9 10">
    <name type="scientific">Collinsella ureilytica</name>
    <dbReference type="NCBI Taxonomy" id="2869515"/>
    <lineage>
        <taxon>Bacteria</taxon>
        <taxon>Bacillati</taxon>
        <taxon>Actinomycetota</taxon>
        <taxon>Coriobacteriia</taxon>
        <taxon>Coriobacteriales</taxon>
        <taxon>Coriobacteriaceae</taxon>
        <taxon>Collinsella</taxon>
    </lineage>
</organism>
<feature type="transmembrane region" description="Helical" evidence="6">
    <location>
        <begin position="632"/>
        <end position="655"/>
    </location>
</feature>
<keyword evidence="6" id="KW-0812">Transmembrane</keyword>
<evidence type="ECO:0000256" key="3">
    <source>
        <dbReference type="ARBA" id="ARBA00022729"/>
    </source>
</evidence>
<dbReference type="EMBL" id="JAIMFO010000008">
    <property type="protein sequence ID" value="MBY4798225.1"/>
    <property type="molecule type" value="Genomic_DNA"/>
</dbReference>
<feature type="chain" id="PRO_5045718807" evidence="7">
    <location>
        <begin position="36"/>
        <end position="659"/>
    </location>
</feature>
<protein>
    <submittedName>
        <fullName evidence="9">LPXTG cell wall anchor domain-containing protein</fullName>
    </submittedName>
</protein>
<comment type="caution">
    <text evidence="9">The sequence shown here is derived from an EMBL/GenBank/DDBJ whole genome shotgun (WGS) entry which is preliminary data.</text>
</comment>
<sequence length="659" mass="71192">MRIASRKTTAALASALALSFTGGIVCGLPVPAAFADPAAGVTLADAKATGVKTDIGEYGSMYVVALSEAEHTHMLELRIFGELKMPYTAQDVDFADTDANWYKPNKYMKGSFEWAPTDSTVGKYDRTVFQNSLPVNIKKGTKSIRMALKGEEFDLKLPAGLTQLDLSPLQGALTEHRNQYEAAKSQGMKIVPETAQTFEAAMTKAQALLEKAEQNPTAVTQDELAAERIKLNEAFADLKPAPYEREALARSLAAADAAIARIPQLAKQKQGYERAGYNAFYRAYLSAKELMDSKDLTFILGPHEGGPLKTQRDFDNAARDLASATTQLSVIAMEPAKTESLRNAFFAALERMPSQGHGWEPASGTRFMKALQAAQLLLNTAYPEQAELDAALTELTAADKALTEVALDQATTYTMSIRFRHPDQGAPSALINAYFKDESGSQITVPITGVLPGSEQRIYLDNFTLIKQFKDYKPEVFFYGSDDTSLGKVRLFTDKDGRQFISFTAERNADLDVQYVLGKDDRHAPDAGGGHTEEPGAKNPGAKDEQEEHVDTQENQGQTPGQTPGQGDSKSPGQTQGQNQGQRGGQTQGQNQGQRGGQSQGQNQGQNHVTNSDQSHSNNKKASRNLPQTGDAAFAVAALTAGVSSAILLGAGAVLRRRR</sequence>
<evidence type="ECO:0000256" key="7">
    <source>
        <dbReference type="SAM" id="SignalP"/>
    </source>
</evidence>
<keyword evidence="1" id="KW-0134">Cell wall</keyword>
<keyword evidence="3 7" id="KW-0732">Signal</keyword>
<feature type="signal peptide" evidence="7">
    <location>
        <begin position="1"/>
        <end position="35"/>
    </location>
</feature>
<feature type="compositionally biased region" description="Polar residues" evidence="5">
    <location>
        <begin position="608"/>
        <end position="617"/>
    </location>
</feature>
<keyword evidence="4" id="KW-0572">Peptidoglycan-anchor</keyword>
<accession>A0ABS7MLI1</accession>